<dbReference type="EMBL" id="CAEKDK010000005">
    <property type="protein sequence ID" value="CAB4280197.1"/>
    <property type="molecule type" value="Genomic_DNA"/>
</dbReference>
<keyword evidence="1" id="KW-0472">Membrane</keyword>
<keyword evidence="1" id="KW-0812">Transmembrane</keyword>
<evidence type="ECO:0000313" key="2">
    <source>
        <dbReference type="EMBL" id="CAB4280197.1"/>
    </source>
</evidence>
<sequence>MAVHSFFVVSFVSFDFWGMSFGGLFVEERLFILGKGKKKLGSWKKERGHRLIDSSFFRANSRHLTGNYKRPNAAAASVW</sequence>
<proteinExistence type="predicted"/>
<dbReference type="AlphaFoldDB" id="A0A6J5UX38"/>
<gene>
    <name evidence="2" type="ORF">CURHAP_LOCUS32968</name>
</gene>
<feature type="transmembrane region" description="Helical" evidence="1">
    <location>
        <begin position="6"/>
        <end position="26"/>
    </location>
</feature>
<evidence type="ECO:0000256" key="1">
    <source>
        <dbReference type="SAM" id="Phobius"/>
    </source>
</evidence>
<evidence type="ECO:0000313" key="3">
    <source>
        <dbReference type="Proteomes" id="UP000507222"/>
    </source>
</evidence>
<accession>A0A6J5UX38</accession>
<protein>
    <submittedName>
        <fullName evidence="2">Uncharacterized protein</fullName>
    </submittedName>
</protein>
<name>A0A6J5UX38_PRUAR</name>
<organism evidence="2 3">
    <name type="scientific">Prunus armeniaca</name>
    <name type="common">Apricot</name>
    <name type="synonym">Armeniaca vulgaris</name>
    <dbReference type="NCBI Taxonomy" id="36596"/>
    <lineage>
        <taxon>Eukaryota</taxon>
        <taxon>Viridiplantae</taxon>
        <taxon>Streptophyta</taxon>
        <taxon>Embryophyta</taxon>
        <taxon>Tracheophyta</taxon>
        <taxon>Spermatophyta</taxon>
        <taxon>Magnoliopsida</taxon>
        <taxon>eudicotyledons</taxon>
        <taxon>Gunneridae</taxon>
        <taxon>Pentapetalae</taxon>
        <taxon>rosids</taxon>
        <taxon>fabids</taxon>
        <taxon>Rosales</taxon>
        <taxon>Rosaceae</taxon>
        <taxon>Amygdaloideae</taxon>
        <taxon>Amygdaleae</taxon>
        <taxon>Prunus</taxon>
    </lineage>
</organism>
<dbReference type="Proteomes" id="UP000507222">
    <property type="component" value="Unassembled WGS sequence"/>
</dbReference>
<keyword evidence="1" id="KW-1133">Transmembrane helix</keyword>
<reference evidence="2 3" key="1">
    <citation type="submission" date="2020-05" db="EMBL/GenBank/DDBJ databases">
        <authorList>
            <person name="Campoy J."/>
            <person name="Schneeberger K."/>
            <person name="Spophaly S."/>
        </authorList>
    </citation>
    <scope>NUCLEOTIDE SEQUENCE [LARGE SCALE GENOMIC DNA]</scope>
    <source>
        <strain evidence="2">PruArmRojPasFocal</strain>
    </source>
</reference>